<organism evidence="1 2">
    <name type="scientific">Aphis craccivora</name>
    <name type="common">Cowpea aphid</name>
    <dbReference type="NCBI Taxonomy" id="307492"/>
    <lineage>
        <taxon>Eukaryota</taxon>
        <taxon>Metazoa</taxon>
        <taxon>Ecdysozoa</taxon>
        <taxon>Arthropoda</taxon>
        <taxon>Hexapoda</taxon>
        <taxon>Insecta</taxon>
        <taxon>Pterygota</taxon>
        <taxon>Neoptera</taxon>
        <taxon>Paraneoptera</taxon>
        <taxon>Hemiptera</taxon>
        <taxon>Sternorrhyncha</taxon>
        <taxon>Aphidomorpha</taxon>
        <taxon>Aphidoidea</taxon>
        <taxon>Aphididae</taxon>
        <taxon>Aphidini</taxon>
        <taxon>Aphis</taxon>
        <taxon>Aphis</taxon>
    </lineage>
</organism>
<dbReference type="OrthoDB" id="6618987at2759"/>
<name>A0A6G0VK68_APHCR</name>
<protein>
    <submittedName>
        <fullName evidence="1">MULE domain-containing protein</fullName>
    </submittedName>
</protein>
<dbReference type="Proteomes" id="UP000478052">
    <property type="component" value="Unassembled WGS sequence"/>
</dbReference>
<comment type="caution">
    <text evidence="1">The sequence shown here is derived from an EMBL/GenBank/DDBJ whole genome shotgun (WGS) entry which is preliminary data.</text>
</comment>
<reference evidence="1 2" key="1">
    <citation type="submission" date="2019-08" db="EMBL/GenBank/DDBJ databases">
        <title>Whole genome of Aphis craccivora.</title>
        <authorList>
            <person name="Voronova N.V."/>
            <person name="Shulinski R.S."/>
            <person name="Bandarenka Y.V."/>
            <person name="Zhorov D.G."/>
            <person name="Warner D."/>
        </authorList>
    </citation>
    <scope>NUCLEOTIDE SEQUENCE [LARGE SCALE GENOMIC DNA]</scope>
    <source>
        <strain evidence="1">180601</strain>
        <tissue evidence="1">Whole Body</tissue>
    </source>
</reference>
<dbReference type="AlphaFoldDB" id="A0A6G0VK68"/>
<gene>
    <name evidence="1" type="ORF">FWK35_00038890</name>
</gene>
<evidence type="ECO:0000313" key="1">
    <source>
        <dbReference type="EMBL" id="KAF0692535.1"/>
    </source>
</evidence>
<sequence>NKRCEEKINLLSLRLLDDFKNKDSEIGKILKYFFGLPLLPPDIIQNVYVGLMTIKPVHKKLDASFVYVLEHYIENDSDILPTKNTSRFFYHFRTNNE</sequence>
<feature type="non-terminal residue" evidence="1">
    <location>
        <position position="97"/>
    </location>
</feature>
<dbReference type="EMBL" id="VUJU01015696">
    <property type="protein sequence ID" value="KAF0692535.1"/>
    <property type="molecule type" value="Genomic_DNA"/>
</dbReference>
<evidence type="ECO:0000313" key="2">
    <source>
        <dbReference type="Proteomes" id="UP000478052"/>
    </source>
</evidence>
<accession>A0A6G0VK68</accession>
<feature type="non-terminal residue" evidence="1">
    <location>
        <position position="1"/>
    </location>
</feature>
<proteinExistence type="predicted"/>
<keyword evidence="2" id="KW-1185">Reference proteome</keyword>